<dbReference type="EC" id="3.4.-.-" evidence="8"/>
<accession>A0A368TS41</accession>
<dbReference type="Proteomes" id="UP000252405">
    <property type="component" value="Unassembled WGS sequence"/>
</dbReference>
<keyword evidence="6" id="KW-0238">DNA-binding</keyword>
<dbReference type="GO" id="GO:0008233">
    <property type="term" value="F:peptidase activity"/>
    <property type="evidence" value="ECO:0007669"/>
    <property type="project" value="UniProtKB-KW"/>
</dbReference>
<evidence type="ECO:0000256" key="8">
    <source>
        <dbReference type="RuleBase" id="RU364100"/>
    </source>
</evidence>
<dbReference type="AlphaFoldDB" id="A0A368TS41"/>
<reference evidence="9 10" key="1">
    <citation type="submission" date="2018-07" db="EMBL/GenBank/DDBJ databases">
        <title>Halomonas montanilacus sp. nov., isolated from Lake Pengyan on Tibetan Plateau.</title>
        <authorList>
            <person name="Lu H."/>
            <person name="Xing P."/>
            <person name="Wu Q."/>
        </authorList>
    </citation>
    <scope>NUCLEOTIDE SEQUENCE [LARGE SCALE GENOMIC DNA]</scope>
    <source>
        <strain evidence="9 10">PYC7W</strain>
    </source>
</reference>
<dbReference type="GO" id="GO:0003697">
    <property type="term" value="F:single-stranded DNA binding"/>
    <property type="evidence" value="ECO:0007669"/>
    <property type="project" value="InterPro"/>
</dbReference>
<evidence type="ECO:0000256" key="5">
    <source>
        <dbReference type="ARBA" id="ARBA00023124"/>
    </source>
</evidence>
<dbReference type="GO" id="GO:0006508">
    <property type="term" value="P:proteolysis"/>
    <property type="evidence" value="ECO:0007669"/>
    <property type="project" value="UniProtKB-KW"/>
</dbReference>
<organism evidence="9 10">
    <name type="scientific">Billgrantia montanilacus</name>
    <dbReference type="NCBI Taxonomy" id="2282305"/>
    <lineage>
        <taxon>Bacteria</taxon>
        <taxon>Pseudomonadati</taxon>
        <taxon>Pseudomonadota</taxon>
        <taxon>Gammaproteobacteria</taxon>
        <taxon>Oceanospirillales</taxon>
        <taxon>Halomonadaceae</taxon>
        <taxon>Billgrantia</taxon>
    </lineage>
</organism>
<dbReference type="InterPro" id="IPR003738">
    <property type="entry name" value="SRAP"/>
</dbReference>
<keyword evidence="5" id="KW-0190">Covalent protein-DNA linkage</keyword>
<dbReference type="InterPro" id="IPR036590">
    <property type="entry name" value="SRAP-like"/>
</dbReference>
<evidence type="ECO:0000313" key="9">
    <source>
        <dbReference type="EMBL" id="RCV86932.1"/>
    </source>
</evidence>
<comment type="similarity">
    <text evidence="1 8">Belongs to the SOS response-associated peptidase family.</text>
</comment>
<evidence type="ECO:0000256" key="7">
    <source>
        <dbReference type="ARBA" id="ARBA00023239"/>
    </source>
</evidence>
<evidence type="ECO:0000256" key="1">
    <source>
        <dbReference type="ARBA" id="ARBA00008136"/>
    </source>
</evidence>
<evidence type="ECO:0000256" key="4">
    <source>
        <dbReference type="ARBA" id="ARBA00022801"/>
    </source>
</evidence>
<sequence>MCGRFALFSDPISIAQALRLSPPSEDWQPRYNVAPGTWIISVLRPDPNAALRFENLWWGYRPHWADEKAPQPINAKAESVATSRYFRGAFSHHRCLVPADGWFEWLPVDGKKQPHYLTRTDGEPLWLAGIWAERADGKPGCAILTEPARGVAKEVHPRMPLALDADSLESWLDPHLTDRETIRQVVRHLDAKLLRRWAVSQRVNRPTFDDPSVIEPADA</sequence>
<dbReference type="PANTHER" id="PTHR13604:SF0">
    <property type="entry name" value="ABASIC SITE PROCESSING PROTEIN HMCES"/>
    <property type="match status" value="1"/>
</dbReference>
<evidence type="ECO:0000256" key="3">
    <source>
        <dbReference type="ARBA" id="ARBA00022763"/>
    </source>
</evidence>
<comment type="caution">
    <text evidence="9">The sequence shown here is derived from an EMBL/GenBank/DDBJ whole genome shotgun (WGS) entry which is preliminary data.</text>
</comment>
<dbReference type="SUPFAM" id="SSF143081">
    <property type="entry name" value="BB1717-like"/>
    <property type="match status" value="1"/>
</dbReference>
<dbReference type="GO" id="GO:0016829">
    <property type="term" value="F:lyase activity"/>
    <property type="evidence" value="ECO:0007669"/>
    <property type="project" value="UniProtKB-KW"/>
</dbReference>
<keyword evidence="7" id="KW-0456">Lyase</keyword>
<keyword evidence="2 8" id="KW-0645">Protease</keyword>
<dbReference type="Gene3D" id="3.90.1680.10">
    <property type="entry name" value="SOS response associated peptidase-like"/>
    <property type="match status" value="1"/>
</dbReference>
<gene>
    <name evidence="9" type="ORF">DU505_19080</name>
</gene>
<protein>
    <recommendedName>
        <fullName evidence="8">Abasic site processing protein</fullName>
        <ecNumber evidence="8">3.4.-.-</ecNumber>
    </recommendedName>
</protein>
<evidence type="ECO:0000256" key="2">
    <source>
        <dbReference type="ARBA" id="ARBA00022670"/>
    </source>
</evidence>
<dbReference type="GO" id="GO:0106300">
    <property type="term" value="P:protein-DNA covalent cross-linking repair"/>
    <property type="evidence" value="ECO:0007669"/>
    <property type="project" value="InterPro"/>
</dbReference>
<evidence type="ECO:0000256" key="6">
    <source>
        <dbReference type="ARBA" id="ARBA00023125"/>
    </source>
</evidence>
<dbReference type="PANTHER" id="PTHR13604">
    <property type="entry name" value="DC12-RELATED"/>
    <property type="match status" value="1"/>
</dbReference>
<keyword evidence="10" id="KW-1185">Reference proteome</keyword>
<dbReference type="RefSeq" id="WP_114480558.1">
    <property type="nucleotide sequence ID" value="NZ_QPII01000019.1"/>
</dbReference>
<dbReference type="OrthoDB" id="6192129at2"/>
<keyword evidence="3" id="KW-0227">DNA damage</keyword>
<evidence type="ECO:0000313" key="10">
    <source>
        <dbReference type="Proteomes" id="UP000252405"/>
    </source>
</evidence>
<dbReference type="EMBL" id="QPII01000019">
    <property type="protein sequence ID" value="RCV86932.1"/>
    <property type="molecule type" value="Genomic_DNA"/>
</dbReference>
<dbReference type="Pfam" id="PF02586">
    <property type="entry name" value="SRAP"/>
    <property type="match status" value="1"/>
</dbReference>
<proteinExistence type="inferred from homology"/>
<keyword evidence="4 8" id="KW-0378">Hydrolase</keyword>
<name>A0A368TS41_9GAMM</name>